<feature type="region of interest" description="Disordered" evidence="3">
    <location>
        <begin position="826"/>
        <end position="897"/>
    </location>
</feature>
<feature type="disulfide bond" evidence="2">
    <location>
        <begin position="91"/>
        <end position="101"/>
    </location>
</feature>
<dbReference type="SMART" id="SM00202">
    <property type="entry name" value="SR"/>
    <property type="match status" value="2"/>
</dbReference>
<evidence type="ECO:0000259" key="6">
    <source>
        <dbReference type="PROSITE" id="PS50287"/>
    </source>
</evidence>
<dbReference type="InterPro" id="IPR001190">
    <property type="entry name" value="SRCR"/>
</dbReference>
<feature type="compositionally biased region" description="Acidic residues" evidence="3">
    <location>
        <begin position="564"/>
        <end position="573"/>
    </location>
</feature>
<dbReference type="Pfam" id="PF00041">
    <property type="entry name" value="fn3"/>
    <property type="match status" value="1"/>
</dbReference>
<keyword evidence="5" id="KW-0732">Signal</keyword>
<keyword evidence="4" id="KW-0472">Membrane</keyword>
<feature type="compositionally biased region" description="Polar residues" evidence="3">
    <location>
        <begin position="781"/>
        <end position="794"/>
    </location>
</feature>
<feature type="compositionally biased region" description="Basic and acidic residues" evidence="3">
    <location>
        <begin position="648"/>
        <end position="657"/>
    </location>
</feature>
<gene>
    <name evidence="8" type="primary">109580449</name>
</gene>
<reference evidence="8" key="2">
    <citation type="submission" date="2017-05" db="UniProtKB">
        <authorList>
            <consortium name="EnsemblMetazoa"/>
        </authorList>
    </citation>
    <scope>IDENTIFICATION</scope>
</reference>
<dbReference type="InterPro" id="IPR036116">
    <property type="entry name" value="FN3_sf"/>
</dbReference>
<dbReference type="PANTHER" id="PTHR48071:SF18">
    <property type="entry name" value="DELETED IN MALIGNANT BRAIN TUMORS 1 PROTEIN-RELATED"/>
    <property type="match status" value="1"/>
</dbReference>
<dbReference type="STRING" id="400682.A0A1X7VFT5"/>
<feature type="disulfide bond" evidence="2">
    <location>
        <begin position="195"/>
        <end position="205"/>
    </location>
</feature>
<dbReference type="SUPFAM" id="SSF56487">
    <property type="entry name" value="SRCR-like"/>
    <property type="match status" value="2"/>
</dbReference>
<dbReference type="InParanoid" id="A0A1X7VFT5"/>
<evidence type="ECO:0000256" key="4">
    <source>
        <dbReference type="SAM" id="Phobius"/>
    </source>
</evidence>
<feature type="region of interest" description="Disordered" evidence="3">
    <location>
        <begin position="731"/>
        <end position="794"/>
    </location>
</feature>
<proteinExistence type="predicted"/>
<feature type="region of interest" description="Disordered" evidence="3">
    <location>
        <begin position="564"/>
        <end position="588"/>
    </location>
</feature>
<dbReference type="CDD" id="cd00063">
    <property type="entry name" value="FN3"/>
    <property type="match status" value="1"/>
</dbReference>
<feature type="domain" description="Fibronectin type-III" evidence="7">
    <location>
        <begin position="231"/>
        <end position="322"/>
    </location>
</feature>
<reference evidence="9" key="1">
    <citation type="journal article" date="2010" name="Nature">
        <title>The Amphimedon queenslandica genome and the evolution of animal complexity.</title>
        <authorList>
            <person name="Srivastava M."/>
            <person name="Simakov O."/>
            <person name="Chapman J."/>
            <person name="Fahey B."/>
            <person name="Gauthier M.E."/>
            <person name="Mitros T."/>
            <person name="Richards G.S."/>
            <person name="Conaco C."/>
            <person name="Dacre M."/>
            <person name="Hellsten U."/>
            <person name="Larroux C."/>
            <person name="Putnam N.H."/>
            <person name="Stanke M."/>
            <person name="Adamska M."/>
            <person name="Darling A."/>
            <person name="Degnan S.M."/>
            <person name="Oakley T.H."/>
            <person name="Plachetzki D.C."/>
            <person name="Zhai Y."/>
            <person name="Adamski M."/>
            <person name="Calcino A."/>
            <person name="Cummins S.F."/>
            <person name="Goodstein D.M."/>
            <person name="Harris C."/>
            <person name="Jackson D.J."/>
            <person name="Leys S.P."/>
            <person name="Shu S."/>
            <person name="Woodcroft B.J."/>
            <person name="Vervoort M."/>
            <person name="Kosik K.S."/>
            <person name="Manning G."/>
            <person name="Degnan B.M."/>
            <person name="Rokhsar D.S."/>
        </authorList>
    </citation>
    <scope>NUCLEOTIDE SEQUENCE [LARGE SCALE GENOMIC DNA]</scope>
</reference>
<dbReference type="EnsemblMetazoa" id="Aqu2.1.38614_001">
    <property type="protein sequence ID" value="Aqu2.1.38614_001"/>
    <property type="gene ID" value="Aqu2.1.38614"/>
</dbReference>
<dbReference type="Gene3D" id="2.60.40.10">
    <property type="entry name" value="Immunoglobulins"/>
    <property type="match status" value="1"/>
</dbReference>
<feature type="transmembrane region" description="Helical" evidence="4">
    <location>
        <begin position="446"/>
        <end position="471"/>
    </location>
</feature>
<dbReference type="Gene3D" id="3.10.250.10">
    <property type="entry name" value="SRCR-like domain"/>
    <property type="match status" value="2"/>
</dbReference>
<dbReference type="InterPro" id="IPR003961">
    <property type="entry name" value="FN3_dom"/>
</dbReference>
<dbReference type="EnsemblMetazoa" id="XM_019993601.1">
    <property type="protein sequence ID" value="XP_019849160.1"/>
    <property type="gene ID" value="LOC109580449"/>
</dbReference>
<dbReference type="PANTHER" id="PTHR48071">
    <property type="entry name" value="SRCR DOMAIN-CONTAINING PROTEIN"/>
    <property type="match status" value="1"/>
</dbReference>
<dbReference type="SMART" id="SM00060">
    <property type="entry name" value="FN3"/>
    <property type="match status" value="2"/>
</dbReference>
<dbReference type="AlphaFoldDB" id="A0A1X7VFT5"/>
<sequence length="897" mass="99045">MLSFIFFASALFSLCATSTTGRVRLSSEHIAHSGIVEIFINDQWLPVSFREACSENEGDVICRQLGFKTNTGTYKQELCSNPELYIFDMSCIGTEVSVLQCNDITTKRSASDEDNNFEACAVSCANSLTPYINSSTSLLSLYHNDDWYPVCYETITESDVTVICRELGYSEGVADSVTFDFYSTNNSALYFDGNCTGYEFSLSQCHLNDEIQVDSDCTGITVVSCFGFSQPPCPPLLYSTPTCSSITLSVSHNNHYYYIQYKVHSNDNSSDYWLKTSLRNDSIITIENLLPATLYQFNTVLVGLNDNSTASNSVLYITSKPRVQSVYMLTASNVTSTQLTLSWKLSDSLCPVVSITSFEIRLSNSVQTITVSYAASEVQNDKASYRAVLAGLTSSTRYSITLRAIGKVGNTSELVYGPNSNELFINTLSSVAGSGGSFLSNETVSVVLFILLLIIVGLIIVIGGALFLYFISKKCRKLGRKKKMRTSSLYCDTNVYITGDLSDQSYIPMSTRLAIPALDNPVTLINTRRRSSSVDRTPDCYWINLPSSQDITTFSPVLEESTDADNAMSDDDQGPTANSTSALVEGENEGGITITAATGEERPNIKIIVDDIDDDHPYDEIPGAPKRKMTVQENRDLVIANRTTFRAAEGDESRKENVDDDDDDDDEEKVYDEIPPPLTPDESSISSQDEDLPPYLLTLSQEPNELTPTFLPPPKEFADLPQRRQGAVISPIYSQAKTKPSHHKRHRSFDNEEPPTTSGDIMSSPQAAHKSEKNSLRGRTASHSLVSRSRAYTTQSVTRLDVIDKVWDWEEREGEMKDAYYNIPSTFKDPVSASNESLPASKRKDDGEYEILVHPSVSGTAIGTGPRVRRHKRPPPPVPSHPPSTKVLSILKTQTGK</sequence>
<dbReference type="KEGG" id="aqu:109580449"/>
<evidence type="ECO:0000256" key="5">
    <source>
        <dbReference type="SAM" id="SignalP"/>
    </source>
</evidence>
<accession>A0A1X7VFT5</accession>
<feature type="domain" description="Fibronectin type-III" evidence="7">
    <location>
        <begin position="325"/>
        <end position="430"/>
    </location>
</feature>
<dbReference type="PROSITE" id="PS50853">
    <property type="entry name" value="FN3"/>
    <property type="match status" value="2"/>
</dbReference>
<dbReference type="PROSITE" id="PS50287">
    <property type="entry name" value="SRCR_2"/>
    <property type="match status" value="2"/>
</dbReference>
<organism evidence="8">
    <name type="scientific">Amphimedon queenslandica</name>
    <name type="common">Sponge</name>
    <dbReference type="NCBI Taxonomy" id="400682"/>
    <lineage>
        <taxon>Eukaryota</taxon>
        <taxon>Metazoa</taxon>
        <taxon>Porifera</taxon>
        <taxon>Demospongiae</taxon>
        <taxon>Heteroscleromorpha</taxon>
        <taxon>Haplosclerida</taxon>
        <taxon>Niphatidae</taxon>
        <taxon>Amphimedon</taxon>
    </lineage>
</organism>
<feature type="region of interest" description="Disordered" evidence="3">
    <location>
        <begin position="642"/>
        <end position="690"/>
    </location>
</feature>
<evidence type="ECO:0000256" key="1">
    <source>
        <dbReference type="ARBA" id="ARBA00023157"/>
    </source>
</evidence>
<dbReference type="Proteomes" id="UP000007879">
    <property type="component" value="Unassembled WGS sequence"/>
</dbReference>
<keyword evidence="4" id="KW-1133">Transmembrane helix</keyword>
<keyword evidence="1 2" id="KW-1015">Disulfide bond</keyword>
<dbReference type="GO" id="GO:0016020">
    <property type="term" value="C:membrane"/>
    <property type="evidence" value="ECO:0007669"/>
    <property type="project" value="InterPro"/>
</dbReference>
<feature type="domain" description="SRCR" evidence="6">
    <location>
        <begin position="122"/>
        <end position="226"/>
    </location>
</feature>
<feature type="chain" id="PRO_5010881452" description="SRCR domain-containing protein" evidence="5">
    <location>
        <begin position="22"/>
        <end position="897"/>
    </location>
</feature>
<feature type="disulfide bond" evidence="2">
    <location>
        <begin position="164"/>
        <end position="225"/>
    </location>
</feature>
<comment type="caution">
    <text evidence="2">Lacks conserved residue(s) required for the propagation of feature annotation.</text>
</comment>
<dbReference type="Pfam" id="PF00530">
    <property type="entry name" value="SRCR"/>
    <property type="match status" value="2"/>
</dbReference>
<evidence type="ECO:0000259" key="7">
    <source>
        <dbReference type="PROSITE" id="PS50853"/>
    </source>
</evidence>
<evidence type="ECO:0000313" key="9">
    <source>
        <dbReference type="Proteomes" id="UP000007879"/>
    </source>
</evidence>
<feature type="signal peptide" evidence="5">
    <location>
        <begin position="1"/>
        <end position="21"/>
    </location>
</feature>
<evidence type="ECO:0000313" key="8">
    <source>
        <dbReference type="EnsemblMetazoa" id="Aqu2.1.38614_001"/>
    </source>
</evidence>
<evidence type="ECO:0000256" key="3">
    <source>
        <dbReference type="SAM" id="MobiDB-lite"/>
    </source>
</evidence>
<keyword evidence="9" id="KW-1185">Reference proteome</keyword>
<protein>
    <recommendedName>
        <fullName evidence="10">SRCR domain-containing protein</fullName>
    </recommendedName>
</protein>
<name>A0A1X7VFT5_AMPQE</name>
<keyword evidence="4" id="KW-0812">Transmembrane</keyword>
<dbReference type="SUPFAM" id="SSF49265">
    <property type="entry name" value="Fibronectin type III"/>
    <property type="match status" value="1"/>
</dbReference>
<dbReference type="InterPro" id="IPR013783">
    <property type="entry name" value="Ig-like_fold"/>
</dbReference>
<evidence type="ECO:0000256" key="2">
    <source>
        <dbReference type="PROSITE-ProRule" id="PRU00196"/>
    </source>
</evidence>
<feature type="domain" description="SRCR" evidence="6">
    <location>
        <begin position="23"/>
        <end position="125"/>
    </location>
</feature>
<feature type="compositionally biased region" description="Acidic residues" evidence="3">
    <location>
        <begin position="658"/>
        <end position="670"/>
    </location>
</feature>
<evidence type="ECO:0008006" key="10">
    <source>
        <dbReference type="Google" id="ProtNLM"/>
    </source>
</evidence>
<dbReference type="InterPro" id="IPR036772">
    <property type="entry name" value="SRCR-like_dom_sf"/>
</dbReference>
<feature type="compositionally biased region" description="Polar residues" evidence="3">
    <location>
        <begin position="754"/>
        <end position="766"/>
    </location>
</feature>